<dbReference type="Proteomes" id="UP000828390">
    <property type="component" value="Unassembled WGS sequence"/>
</dbReference>
<reference evidence="1" key="2">
    <citation type="submission" date="2020-11" db="EMBL/GenBank/DDBJ databases">
        <authorList>
            <person name="McCartney M.A."/>
            <person name="Auch B."/>
            <person name="Kono T."/>
            <person name="Mallez S."/>
            <person name="Becker A."/>
            <person name="Gohl D.M."/>
            <person name="Silverstein K.A.T."/>
            <person name="Koren S."/>
            <person name="Bechman K.B."/>
            <person name="Herman A."/>
            <person name="Abrahante J.E."/>
            <person name="Garbe J."/>
        </authorList>
    </citation>
    <scope>NUCLEOTIDE SEQUENCE</scope>
    <source>
        <strain evidence="1">Duluth1</strain>
        <tissue evidence="1">Whole animal</tissue>
    </source>
</reference>
<evidence type="ECO:0000313" key="2">
    <source>
        <dbReference type="Proteomes" id="UP000828390"/>
    </source>
</evidence>
<gene>
    <name evidence="1" type="ORF">DPMN_012381</name>
</gene>
<comment type="caution">
    <text evidence="1">The sequence shown here is derived from an EMBL/GenBank/DDBJ whole genome shotgun (WGS) entry which is preliminary data.</text>
</comment>
<protein>
    <submittedName>
        <fullName evidence="1">Uncharacterized protein</fullName>
    </submittedName>
</protein>
<keyword evidence="2" id="KW-1185">Reference proteome</keyword>
<dbReference type="EMBL" id="JAIWYP010000001">
    <property type="protein sequence ID" value="KAH3888348.1"/>
    <property type="molecule type" value="Genomic_DNA"/>
</dbReference>
<proteinExistence type="predicted"/>
<organism evidence="1 2">
    <name type="scientific">Dreissena polymorpha</name>
    <name type="common">Zebra mussel</name>
    <name type="synonym">Mytilus polymorpha</name>
    <dbReference type="NCBI Taxonomy" id="45954"/>
    <lineage>
        <taxon>Eukaryota</taxon>
        <taxon>Metazoa</taxon>
        <taxon>Spiralia</taxon>
        <taxon>Lophotrochozoa</taxon>
        <taxon>Mollusca</taxon>
        <taxon>Bivalvia</taxon>
        <taxon>Autobranchia</taxon>
        <taxon>Heteroconchia</taxon>
        <taxon>Euheterodonta</taxon>
        <taxon>Imparidentia</taxon>
        <taxon>Neoheterodontei</taxon>
        <taxon>Myida</taxon>
        <taxon>Dreissenoidea</taxon>
        <taxon>Dreissenidae</taxon>
        <taxon>Dreissena</taxon>
    </lineage>
</organism>
<sequence>MAVPETTYDIIPLKVADLVEKISIPIALYGSEVWSSLTNDDILKLKRFIRFTAKSANSQEN</sequence>
<reference evidence="1" key="1">
    <citation type="journal article" date="2019" name="bioRxiv">
        <title>The Genome of the Zebra Mussel, Dreissena polymorpha: A Resource for Invasive Species Research.</title>
        <authorList>
            <person name="McCartney M.A."/>
            <person name="Auch B."/>
            <person name="Kono T."/>
            <person name="Mallez S."/>
            <person name="Zhang Y."/>
            <person name="Obille A."/>
            <person name="Becker A."/>
            <person name="Abrahante J.E."/>
            <person name="Garbe J."/>
            <person name="Badalamenti J.P."/>
            <person name="Herman A."/>
            <person name="Mangelson H."/>
            <person name="Liachko I."/>
            <person name="Sullivan S."/>
            <person name="Sone E.D."/>
            <person name="Koren S."/>
            <person name="Silverstein K.A.T."/>
            <person name="Beckman K.B."/>
            <person name="Gohl D.M."/>
        </authorList>
    </citation>
    <scope>NUCLEOTIDE SEQUENCE</scope>
    <source>
        <strain evidence="1">Duluth1</strain>
        <tissue evidence="1">Whole animal</tissue>
    </source>
</reference>
<evidence type="ECO:0000313" key="1">
    <source>
        <dbReference type="EMBL" id="KAH3888348.1"/>
    </source>
</evidence>
<name>A0A9D4N2D9_DREPO</name>
<dbReference type="AlphaFoldDB" id="A0A9D4N2D9"/>
<accession>A0A9D4N2D9</accession>